<accession>A0A2Y9DVI9</accession>
<dbReference type="InterPro" id="IPR032675">
    <property type="entry name" value="LRR_dom_sf"/>
</dbReference>
<keyword evidence="2" id="KW-0217">Developmental protein</keyword>
<dbReference type="Pfam" id="PF13855">
    <property type="entry name" value="LRR_8"/>
    <property type="match status" value="2"/>
</dbReference>
<dbReference type="InterPro" id="IPR001611">
    <property type="entry name" value="Leu-rich_rpt"/>
</dbReference>
<keyword evidence="12" id="KW-1185">Reference proteome</keyword>
<dbReference type="Proteomes" id="UP000248480">
    <property type="component" value="Unplaced"/>
</dbReference>
<gene>
    <name evidence="13" type="primary">TSKU</name>
</gene>
<keyword evidence="7" id="KW-0325">Glycoprotein</keyword>
<feature type="region of interest" description="Disordered" evidence="11">
    <location>
        <begin position="1"/>
        <end position="73"/>
    </location>
</feature>
<evidence type="ECO:0000256" key="11">
    <source>
        <dbReference type="SAM" id="MobiDB-lite"/>
    </source>
</evidence>
<dbReference type="InterPro" id="IPR003591">
    <property type="entry name" value="Leu-rich_rpt_typical-subtyp"/>
</dbReference>
<dbReference type="GO" id="GO:0019955">
    <property type="term" value="F:cytokine binding"/>
    <property type="evidence" value="ECO:0007669"/>
    <property type="project" value="UniProtKB-ARBA"/>
</dbReference>
<organism evidence="12 13">
    <name type="scientific">Trichechus manatus latirostris</name>
    <name type="common">Florida manatee</name>
    <dbReference type="NCBI Taxonomy" id="127582"/>
    <lineage>
        <taxon>Eukaryota</taxon>
        <taxon>Metazoa</taxon>
        <taxon>Chordata</taxon>
        <taxon>Craniata</taxon>
        <taxon>Vertebrata</taxon>
        <taxon>Euteleostomi</taxon>
        <taxon>Mammalia</taxon>
        <taxon>Eutheria</taxon>
        <taxon>Afrotheria</taxon>
        <taxon>Sirenia</taxon>
        <taxon>Trichechidae</taxon>
        <taxon>Trichechus</taxon>
    </lineage>
</organism>
<dbReference type="FunCoup" id="A0A2Y9DVI9">
    <property type="interactions" value="174"/>
</dbReference>
<keyword evidence="6" id="KW-0677">Repeat</keyword>
<evidence type="ECO:0000256" key="5">
    <source>
        <dbReference type="ARBA" id="ARBA00022729"/>
    </source>
</evidence>
<protein>
    <recommendedName>
        <fullName evidence="9">Tsukushi</fullName>
    </recommendedName>
    <alternativeName>
        <fullName evidence="10">Leucine-rich repeat-containing protein 54</fullName>
    </alternativeName>
</protein>
<evidence type="ECO:0000256" key="10">
    <source>
        <dbReference type="ARBA" id="ARBA00074988"/>
    </source>
</evidence>
<dbReference type="InParanoid" id="A0A2Y9DVI9"/>
<dbReference type="CTD" id="25987"/>
<dbReference type="RefSeq" id="XP_004382084.2">
    <property type="nucleotide sequence ID" value="XM_004382027.2"/>
</dbReference>
<evidence type="ECO:0000313" key="12">
    <source>
        <dbReference type="Proteomes" id="UP000248480"/>
    </source>
</evidence>
<dbReference type="PANTHER" id="PTHR45617:SF14">
    <property type="entry name" value="TSUKUSHI"/>
    <property type="match status" value="1"/>
</dbReference>
<evidence type="ECO:0000256" key="9">
    <source>
        <dbReference type="ARBA" id="ARBA00074718"/>
    </source>
</evidence>
<feature type="compositionally biased region" description="Low complexity" evidence="11">
    <location>
        <begin position="11"/>
        <end position="22"/>
    </location>
</feature>
<dbReference type="PROSITE" id="PS51450">
    <property type="entry name" value="LRR"/>
    <property type="match status" value="2"/>
</dbReference>
<dbReference type="GO" id="GO:0009653">
    <property type="term" value="P:anatomical structure morphogenesis"/>
    <property type="evidence" value="ECO:0007669"/>
    <property type="project" value="UniProtKB-ARBA"/>
</dbReference>
<feature type="compositionally biased region" description="Pro residues" evidence="11">
    <location>
        <begin position="28"/>
        <end position="37"/>
    </location>
</feature>
<evidence type="ECO:0000256" key="1">
    <source>
        <dbReference type="ARBA" id="ARBA00004613"/>
    </source>
</evidence>
<dbReference type="FunFam" id="3.80.10.10:FF:000308">
    <property type="entry name" value="tsukushin isoform X3"/>
    <property type="match status" value="1"/>
</dbReference>
<feature type="compositionally biased region" description="Basic residues" evidence="11">
    <location>
        <begin position="1"/>
        <end position="10"/>
    </location>
</feature>
<dbReference type="SMART" id="SM00369">
    <property type="entry name" value="LRR_TYP"/>
    <property type="match status" value="7"/>
</dbReference>
<evidence type="ECO:0000256" key="4">
    <source>
        <dbReference type="ARBA" id="ARBA00022614"/>
    </source>
</evidence>
<comment type="subcellular location">
    <subcellularLocation>
        <location evidence="1">Secreted</location>
    </subcellularLocation>
</comment>
<keyword evidence="4" id="KW-0433">Leucine-rich repeat</keyword>
<evidence type="ECO:0000313" key="13">
    <source>
        <dbReference type="RefSeq" id="XP_004382084.2"/>
    </source>
</evidence>
<keyword evidence="3" id="KW-0964">Secreted</keyword>
<dbReference type="STRING" id="127582.A0A2Y9DVI9"/>
<feature type="compositionally biased region" description="Gly residues" evidence="11">
    <location>
        <begin position="43"/>
        <end position="62"/>
    </location>
</feature>
<dbReference type="PANTHER" id="PTHR45617">
    <property type="entry name" value="LEUCINE RICH REPEAT FAMILY PROTEIN"/>
    <property type="match status" value="1"/>
</dbReference>
<dbReference type="AlphaFoldDB" id="A0A2Y9DVI9"/>
<proteinExistence type="predicted"/>
<dbReference type="FunFam" id="3.80.10.10:FF:000609">
    <property type="entry name" value="Tsukushi, small leucine rich proteoglycan"/>
    <property type="match status" value="1"/>
</dbReference>
<sequence>MEPGLRRRAGSRAGRGAPRKAGTLATLPEPPSRPLVPPLGAGREWGGPGAPSGERGPGGGPRGGEKSAGLRASRRAAWVSVPRRLRRRLPGPTMLWPLLLPPLLLLAVTGAQTTRPCFPGCQCEVDTFGLFDSFSLTRVDCSGLGPHIVPVPIPLDTAHLDLSSNRLEMVNESVLAGPGYTTLAGLDLSHNLLISISPTTFSRLRYLESLDLSHNGLAALPAESFASSPLSDVNLSHNQLREVSVSAFTTHSQGRALHVDLSHNLIHHLVPHPPQSGLPTPAIQSLNLAWNRLHTVPNLRDLPLRYLSLDGNPLATIGPGAFAGLADLTHLSLSSLQGLRQLAPYGFCELPGLQVLDLSGNPTLKWAGAEVFSGLDSLQELDLSGTGLVPLPEMLLQHLPALQRLSMGQDVQCRRLVREGTYPRQPGSSSKVALHCVDTRESAARGANTL</sequence>
<evidence type="ECO:0000256" key="2">
    <source>
        <dbReference type="ARBA" id="ARBA00022473"/>
    </source>
</evidence>
<dbReference type="Gene3D" id="3.80.10.10">
    <property type="entry name" value="Ribonuclease Inhibitor"/>
    <property type="match status" value="2"/>
</dbReference>
<evidence type="ECO:0000256" key="3">
    <source>
        <dbReference type="ARBA" id="ARBA00022525"/>
    </source>
</evidence>
<dbReference type="GO" id="GO:0005576">
    <property type="term" value="C:extracellular region"/>
    <property type="evidence" value="ECO:0007669"/>
    <property type="project" value="UniProtKB-SubCell"/>
</dbReference>
<dbReference type="GeneID" id="101355977"/>
<evidence type="ECO:0000256" key="8">
    <source>
        <dbReference type="ARBA" id="ARBA00065007"/>
    </source>
</evidence>
<keyword evidence="5" id="KW-0732">Signal</keyword>
<dbReference type="SUPFAM" id="SSF52058">
    <property type="entry name" value="L domain-like"/>
    <property type="match status" value="1"/>
</dbReference>
<evidence type="ECO:0000256" key="6">
    <source>
        <dbReference type="ARBA" id="ARBA00022737"/>
    </source>
</evidence>
<dbReference type="KEGG" id="tmu:101355977"/>
<comment type="subunit">
    <text evidence="8">Interacts with FZD4 (via FZ domain); competes with WNT2B for binding to FZD4, inhibiting Wnt signaling and repressing peripheral eye development. Interacts with TGFB1; the interaction contributes to regulation of the hair cycle. Interacts with netrin. Interacts with CCN2.</text>
</comment>
<reference evidence="13" key="1">
    <citation type="submission" date="2025-08" db="UniProtKB">
        <authorList>
            <consortium name="RefSeq"/>
        </authorList>
    </citation>
    <scope>IDENTIFICATION</scope>
</reference>
<name>A0A2Y9DVI9_TRIMA</name>
<evidence type="ECO:0000256" key="7">
    <source>
        <dbReference type="ARBA" id="ARBA00023180"/>
    </source>
</evidence>